<keyword evidence="3" id="KW-1185">Reference proteome</keyword>
<evidence type="ECO:0000256" key="1">
    <source>
        <dbReference type="SAM" id="Phobius"/>
    </source>
</evidence>
<evidence type="ECO:0000313" key="3">
    <source>
        <dbReference type="Proteomes" id="UP001210339"/>
    </source>
</evidence>
<gene>
    <name evidence="2" type="ORF">O6R05_06625</name>
</gene>
<keyword evidence="1" id="KW-0812">Transmembrane</keyword>
<keyword evidence="1" id="KW-0472">Membrane</keyword>
<evidence type="ECO:0000313" key="2">
    <source>
        <dbReference type="EMBL" id="WBW49670.1"/>
    </source>
</evidence>
<organism evidence="2 3">
    <name type="scientific">Peptoniphilus equinus</name>
    <dbReference type="NCBI Taxonomy" id="3016343"/>
    <lineage>
        <taxon>Bacteria</taxon>
        <taxon>Bacillati</taxon>
        <taxon>Bacillota</taxon>
        <taxon>Tissierellia</taxon>
        <taxon>Tissierellales</taxon>
        <taxon>Peptoniphilaceae</taxon>
        <taxon>Peptoniphilus</taxon>
    </lineage>
</organism>
<name>A0ABY7QSA4_9FIRM</name>
<sequence length="99" mass="11581">MTTKTKVRLIFWASVLANAVCFYFVVTRQLNFLKPWGASIPLMALRYYVFLCPAWIYSESRLDADIYLHRYKYIAPLAASMLLQCLLSYYLPLVQDSLQ</sequence>
<feature type="transmembrane region" description="Helical" evidence="1">
    <location>
        <begin position="70"/>
        <end position="91"/>
    </location>
</feature>
<keyword evidence="1" id="KW-1133">Transmembrane helix</keyword>
<feature type="transmembrane region" description="Helical" evidence="1">
    <location>
        <begin position="38"/>
        <end position="58"/>
    </location>
</feature>
<dbReference type="RefSeq" id="WP_271191201.1">
    <property type="nucleotide sequence ID" value="NZ_CP115667.1"/>
</dbReference>
<accession>A0ABY7QSA4</accession>
<dbReference type="Proteomes" id="UP001210339">
    <property type="component" value="Chromosome"/>
</dbReference>
<proteinExistence type="predicted"/>
<reference evidence="2 3" key="1">
    <citation type="submission" date="2023-01" db="EMBL/GenBank/DDBJ databases">
        <authorList>
            <person name="Lee S.H."/>
            <person name="Jung H.S."/>
            <person name="Yun J.U."/>
        </authorList>
    </citation>
    <scope>NUCLEOTIDE SEQUENCE [LARGE SCALE GENOMIC DNA]</scope>
    <source>
        <strain evidence="2 3">CBA3646</strain>
    </source>
</reference>
<protein>
    <submittedName>
        <fullName evidence="2">Uncharacterized protein</fullName>
    </submittedName>
</protein>
<dbReference type="EMBL" id="CP115667">
    <property type="protein sequence ID" value="WBW49670.1"/>
    <property type="molecule type" value="Genomic_DNA"/>
</dbReference>
<feature type="transmembrane region" description="Helical" evidence="1">
    <location>
        <begin position="7"/>
        <end position="26"/>
    </location>
</feature>